<evidence type="ECO:0000313" key="1">
    <source>
        <dbReference type="EMBL" id="CAD8488563.1"/>
    </source>
</evidence>
<protein>
    <submittedName>
        <fullName evidence="1">Uncharacterized protein</fullName>
    </submittedName>
</protein>
<sequence length="103" mass="11890">MEDAAAAVRTFGASHQLAHIAEDELVGLCMHAHRVRLVSCACFYQYGPCDCKNFTSCQDGQPSTRLCRLPLSIHKLKKAEWYLPWWQYLTQREARHLAELKLR</sequence>
<proteinExistence type="predicted"/>
<name>A0A7S0EM33_9EUKA</name>
<organism evidence="1">
    <name type="scientific">Phaeocystis antarctica</name>
    <dbReference type="NCBI Taxonomy" id="33657"/>
    <lineage>
        <taxon>Eukaryota</taxon>
        <taxon>Haptista</taxon>
        <taxon>Haptophyta</taxon>
        <taxon>Prymnesiophyceae</taxon>
        <taxon>Phaeocystales</taxon>
        <taxon>Phaeocystaceae</taxon>
        <taxon>Phaeocystis</taxon>
    </lineage>
</organism>
<accession>A0A7S0EM33</accession>
<reference evidence="1" key="1">
    <citation type="submission" date="2021-01" db="EMBL/GenBank/DDBJ databases">
        <authorList>
            <person name="Corre E."/>
            <person name="Pelletier E."/>
            <person name="Niang G."/>
            <person name="Scheremetjew M."/>
            <person name="Finn R."/>
            <person name="Kale V."/>
            <person name="Holt S."/>
            <person name="Cochrane G."/>
            <person name="Meng A."/>
            <person name="Brown T."/>
            <person name="Cohen L."/>
        </authorList>
    </citation>
    <scope>NUCLEOTIDE SEQUENCE</scope>
    <source>
        <strain evidence="1">CCMP1374</strain>
    </source>
</reference>
<gene>
    <name evidence="1" type="ORF">PANT1444_LOCUS10308</name>
</gene>
<dbReference type="EMBL" id="HBEP01018393">
    <property type="protein sequence ID" value="CAD8488563.1"/>
    <property type="molecule type" value="Transcribed_RNA"/>
</dbReference>
<dbReference type="AlphaFoldDB" id="A0A7S0EM33"/>